<dbReference type="OrthoDB" id="7220105at2"/>
<evidence type="ECO:0000313" key="1">
    <source>
        <dbReference type="EMBL" id="GAN76338.1"/>
    </source>
</evidence>
<dbReference type="EMBL" id="BANB01000086">
    <property type="protein sequence ID" value="GAN76338.1"/>
    <property type="molecule type" value="Genomic_DNA"/>
</dbReference>
<reference evidence="1 2" key="1">
    <citation type="submission" date="2012-11" db="EMBL/GenBank/DDBJ databases">
        <title>Whole genome sequence of Acidisphaera rubrifaciens HS-AP3.</title>
        <authorList>
            <person name="Azuma Y."/>
            <person name="Higashiura N."/>
            <person name="Hirakawa H."/>
            <person name="Matsushita K."/>
        </authorList>
    </citation>
    <scope>NUCLEOTIDE SEQUENCE [LARGE SCALE GENOMIC DNA]</scope>
    <source>
        <strain evidence="1 2">HS-AP3</strain>
    </source>
</reference>
<gene>
    <name evidence="1" type="ORF">Asru_0086_14</name>
</gene>
<protein>
    <submittedName>
        <fullName evidence="1">Uncharacterized protein</fullName>
    </submittedName>
</protein>
<dbReference type="Proteomes" id="UP000032680">
    <property type="component" value="Unassembled WGS sequence"/>
</dbReference>
<dbReference type="AlphaFoldDB" id="A0A0D6P568"/>
<sequence>MTETAEIAATGLFDAAWYARVHPDIVAAGIAPEDHYARFGEAEGRPPNAYFDVIDYRARAGHIGDMSPLLHYARHGEAADMAPGPNFDPAWYRDAYDLPRSTSALADFLRNRASRRRLPCRDLYVAARSGPYATLPPDSDMFEVIIADRRRKALPTEAAIIGQSGLFDANHYLINGSDVHEAALDPIEHFCGFGWREGRQPNIYFNTAWYLRTNPEVERLGINPLCHYILEGEAAGRRPVVYFDPLWYRATYDVPPERLALAHFLERRRSQTVSPNAAFDLAWYLKTYAQQVGPNRDPFAHYLQTGTYRDVWPAPDFDPVAWRRRTIGRRTRHFQWRLHPDTDNPLIRQLHEAYR</sequence>
<dbReference type="RefSeq" id="WP_052945117.1">
    <property type="nucleotide sequence ID" value="NZ_BANB01000086.1"/>
</dbReference>
<evidence type="ECO:0000313" key="2">
    <source>
        <dbReference type="Proteomes" id="UP000032680"/>
    </source>
</evidence>
<keyword evidence="2" id="KW-1185">Reference proteome</keyword>
<comment type="caution">
    <text evidence="1">The sequence shown here is derived from an EMBL/GenBank/DDBJ whole genome shotgun (WGS) entry which is preliminary data.</text>
</comment>
<name>A0A0D6P568_9PROT</name>
<proteinExistence type="predicted"/>
<accession>A0A0D6P568</accession>
<organism evidence="1 2">
    <name type="scientific">Acidisphaera rubrifaciens HS-AP3</name>
    <dbReference type="NCBI Taxonomy" id="1231350"/>
    <lineage>
        <taxon>Bacteria</taxon>
        <taxon>Pseudomonadati</taxon>
        <taxon>Pseudomonadota</taxon>
        <taxon>Alphaproteobacteria</taxon>
        <taxon>Acetobacterales</taxon>
        <taxon>Acetobacteraceae</taxon>
        <taxon>Acidisphaera</taxon>
    </lineage>
</organism>